<dbReference type="EMBL" id="SHME01000001">
    <property type="protein sequence ID" value="TAA23017.1"/>
    <property type="molecule type" value="Genomic_DNA"/>
</dbReference>
<sequence length="265" mass="30418">MLGNFHRDPKPERIYHYTTLESLAYILSTRRLRFSRLDMFDDVHEAQKFDGYNFGSMIFASSWVANPEETYPQWAMYGDKMRGVRISLSPQPFFWSPYEPQNGDYADRTCIPMPMSEAITDDYKVFPFIEPGEFLDKVVYVQNVAECWRKEMQVLPGKLMSSDPRILARYKNERWKFQKEHRFVLMATGRPVGGATVETSRPLVPSATHIDVPLAATAFEELEVSLGPLRSHATRLIAEALLEKHAPEAKLAESELYGEVRARGG</sequence>
<gene>
    <name evidence="1" type="ORF">EA658_05545</name>
</gene>
<organism evidence="1 2">
    <name type="scientific">Pseudoxanthomonas winnipegensis</name>
    <dbReference type="NCBI Taxonomy" id="2480810"/>
    <lineage>
        <taxon>Bacteria</taxon>
        <taxon>Pseudomonadati</taxon>
        <taxon>Pseudomonadota</taxon>
        <taxon>Gammaproteobacteria</taxon>
        <taxon>Lysobacterales</taxon>
        <taxon>Lysobacteraceae</taxon>
        <taxon>Pseudoxanthomonas</taxon>
    </lineage>
</organism>
<name>A0ABY1WK60_9GAMM</name>
<protein>
    <recommendedName>
        <fullName evidence="3">DUF2971 domain-containing protein</fullName>
    </recommendedName>
</protein>
<proteinExistence type="predicted"/>
<dbReference type="RefSeq" id="WP_130529967.1">
    <property type="nucleotide sequence ID" value="NZ_SHMD01000003.1"/>
</dbReference>
<reference evidence="1 2" key="1">
    <citation type="submission" date="2019-02" db="EMBL/GenBank/DDBJ databases">
        <title>WGS of Pseudoxanthomonas species novum from clinical isolates.</title>
        <authorList>
            <person name="Bernier A.-M."/>
            <person name="Bernard K."/>
            <person name="Vachon A."/>
        </authorList>
    </citation>
    <scope>NUCLEOTIDE SEQUENCE [LARGE SCALE GENOMIC DNA]</scope>
    <source>
        <strain evidence="2">NML 170316</strain>
    </source>
</reference>
<dbReference type="Proteomes" id="UP000293089">
    <property type="component" value="Unassembled WGS sequence"/>
</dbReference>
<keyword evidence="2" id="KW-1185">Reference proteome</keyword>
<comment type="caution">
    <text evidence="1">The sequence shown here is derived from an EMBL/GenBank/DDBJ whole genome shotgun (WGS) entry which is preliminary data.</text>
</comment>
<evidence type="ECO:0000313" key="1">
    <source>
        <dbReference type="EMBL" id="TAA23017.1"/>
    </source>
</evidence>
<evidence type="ECO:0000313" key="2">
    <source>
        <dbReference type="Proteomes" id="UP000293089"/>
    </source>
</evidence>
<evidence type="ECO:0008006" key="3">
    <source>
        <dbReference type="Google" id="ProtNLM"/>
    </source>
</evidence>
<accession>A0ABY1WK60</accession>